<dbReference type="AlphaFoldDB" id="A0AAW2GUK8"/>
<dbReference type="EMBL" id="JADYXP020000002">
    <property type="protein sequence ID" value="KAL0130955.1"/>
    <property type="molecule type" value="Genomic_DNA"/>
</dbReference>
<proteinExistence type="predicted"/>
<keyword evidence="3" id="KW-1185">Reference proteome</keyword>
<reference evidence="2 3" key="1">
    <citation type="submission" date="2023-03" db="EMBL/GenBank/DDBJ databases">
        <title>High recombination rates correlate with genetic variation in Cardiocondyla obscurior ants.</title>
        <authorList>
            <person name="Errbii M."/>
        </authorList>
    </citation>
    <scope>NUCLEOTIDE SEQUENCE [LARGE SCALE GENOMIC DNA]</scope>
    <source>
        <strain evidence="2">Alpha-2009</strain>
        <tissue evidence="2">Whole body</tissue>
    </source>
</reference>
<evidence type="ECO:0000313" key="2">
    <source>
        <dbReference type="EMBL" id="KAL0130955.1"/>
    </source>
</evidence>
<dbReference type="Proteomes" id="UP001430953">
    <property type="component" value="Unassembled WGS sequence"/>
</dbReference>
<protein>
    <recommendedName>
        <fullName evidence="4">Secreted protein</fullName>
    </recommendedName>
</protein>
<evidence type="ECO:0008006" key="4">
    <source>
        <dbReference type="Google" id="ProtNLM"/>
    </source>
</evidence>
<gene>
    <name evidence="2" type="ORF">PUN28_002502</name>
</gene>
<feature type="region of interest" description="Disordered" evidence="1">
    <location>
        <begin position="18"/>
        <end position="43"/>
    </location>
</feature>
<evidence type="ECO:0000313" key="3">
    <source>
        <dbReference type="Proteomes" id="UP001430953"/>
    </source>
</evidence>
<accession>A0AAW2GUK8</accession>
<sequence length="68" mass="7312">MIPLLPLVGSAGIFGKGASPPATTSTCRTHLPHRNDHHTKRGTRRRVRYPVVDAGHIACSFPLPTSLS</sequence>
<name>A0AAW2GUK8_9HYME</name>
<organism evidence="2 3">
    <name type="scientific">Cardiocondyla obscurior</name>
    <dbReference type="NCBI Taxonomy" id="286306"/>
    <lineage>
        <taxon>Eukaryota</taxon>
        <taxon>Metazoa</taxon>
        <taxon>Ecdysozoa</taxon>
        <taxon>Arthropoda</taxon>
        <taxon>Hexapoda</taxon>
        <taxon>Insecta</taxon>
        <taxon>Pterygota</taxon>
        <taxon>Neoptera</taxon>
        <taxon>Endopterygota</taxon>
        <taxon>Hymenoptera</taxon>
        <taxon>Apocrita</taxon>
        <taxon>Aculeata</taxon>
        <taxon>Formicoidea</taxon>
        <taxon>Formicidae</taxon>
        <taxon>Myrmicinae</taxon>
        <taxon>Cardiocondyla</taxon>
    </lineage>
</organism>
<comment type="caution">
    <text evidence="2">The sequence shown here is derived from an EMBL/GenBank/DDBJ whole genome shotgun (WGS) entry which is preliminary data.</text>
</comment>
<evidence type="ECO:0000256" key="1">
    <source>
        <dbReference type="SAM" id="MobiDB-lite"/>
    </source>
</evidence>
<feature type="compositionally biased region" description="Basic residues" evidence="1">
    <location>
        <begin position="30"/>
        <end position="43"/>
    </location>
</feature>